<evidence type="ECO:0000313" key="7">
    <source>
        <dbReference type="EMBL" id="HAW74833.1"/>
    </source>
</evidence>
<dbReference type="PANTHER" id="PTHR24567:SF75">
    <property type="entry name" value="FUMARATE AND NITRATE REDUCTION REGULATORY PROTEIN"/>
    <property type="match status" value="1"/>
</dbReference>
<keyword evidence="3" id="KW-0804">Transcription</keyword>
<dbReference type="GeneID" id="78255277"/>
<evidence type="ECO:0000313" key="6">
    <source>
        <dbReference type="EMBL" id="AIF99022.1"/>
    </source>
</evidence>
<dbReference type="EMBL" id="DONK01000159">
    <property type="protein sequence ID" value="HBU51758.1"/>
    <property type="molecule type" value="Genomic_DNA"/>
</dbReference>
<dbReference type="CDD" id="cd00038">
    <property type="entry name" value="CAP_ED"/>
    <property type="match status" value="1"/>
</dbReference>
<dbReference type="SMART" id="SM00419">
    <property type="entry name" value="HTH_CRP"/>
    <property type="match status" value="1"/>
</dbReference>
<evidence type="ECO:0000259" key="4">
    <source>
        <dbReference type="PROSITE" id="PS50042"/>
    </source>
</evidence>
<dbReference type="AlphaFoldDB" id="A0A075P6V8"/>
<dbReference type="EMBL" id="CP008849">
    <property type="protein sequence ID" value="AIF99022.1"/>
    <property type="molecule type" value="Genomic_DNA"/>
</dbReference>
<gene>
    <name evidence="7" type="ORF">DCW74_03755</name>
    <name evidence="8" type="ORF">DEB45_10895</name>
    <name evidence="6" type="ORF">EP13_10200</name>
</gene>
<dbReference type="PROSITE" id="PS00042">
    <property type="entry name" value="HTH_CRP_1"/>
    <property type="match status" value="1"/>
</dbReference>
<dbReference type="FunFam" id="2.60.120.10:FF:000004">
    <property type="entry name" value="Fumarate/nitrate reduction transcriptional regulator Fnr"/>
    <property type="match status" value="1"/>
</dbReference>
<dbReference type="InterPro" id="IPR036388">
    <property type="entry name" value="WH-like_DNA-bd_sf"/>
</dbReference>
<protein>
    <submittedName>
        <fullName evidence="6 7">Transcriptional regulator</fullName>
    </submittedName>
</protein>
<proteinExistence type="predicted"/>
<dbReference type="InterPro" id="IPR000595">
    <property type="entry name" value="cNMP-bd_dom"/>
</dbReference>
<dbReference type="InterPro" id="IPR050397">
    <property type="entry name" value="Env_Response_Regulators"/>
</dbReference>
<dbReference type="OrthoDB" id="7643467at2"/>
<dbReference type="InterPro" id="IPR036390">
    <property type="entry name" value="WH_DNA-bd_sf"/>
</dbReference>
<dbReference type="InterPro" id="IPR014710">
    <property type="entry name" value="RmlC-like_jellyroll"/>
</dbReference>
<name>A0A075P6V8_9ALTE</name>
<dbReference type="RefSeq" id="WP_044057165.1">
    <property type="nucleotide sequence ID" value="NZ_CAJXAX010000039.1"/>
</dbReference>
<dbReference type="PROSITE" id="PS50042">
    <property type="entry name" value="CNMP_BINDING_3"/>
    <property type="match status" value="1"/>
</dbReference>
<dbReference type="Pfam" id="PF13545">
    <property type="entry name" value="HTH_Crp_2"/>
    <property type="match status" value="1"/>
</dbReference>
<keyword evidence="1" id="KW-0805">Transcription regulation</keyword>
<dbReference type="GO" id="GO:0003677">
    <property type="term" value="F:DNA binding"/>
    <property type="evidence" value="ECO:0007669"/>
    <property type="project" value="UniProtKB-KW"/>
</dbReference>
<evidence type="ECO:0000256" key="3">
    <source>
        <dbReference type="ARBA" id="ARBA00023163"/>
    </source>
</evidence>
<evidence type="ECO:0000259" key="5">
    <source>
        <dbReference type="PROSITE" id="PS51063"/>
    </source>
</evidence>
<dbReference type="NCBIfam" id="NF008365">
    <property type="entry name" value="PRK11161.1"/>
    <property type="match status" value="1"/>
</dbReference>
<reference evidence="10 11" key="2">
    <citation type="journal article" date="2018" name="Nat. Biotechnol.">
        <title>A standardized bacterial taxonomy based on genome phylogeny substantially revises the tree of life.</title>
        <authorList>
            <person name="Parks D.H."/>
            <person name="Chuvochina M."/>
            <person name="Waite D.W."/>
            <person name="Rinke C."/>
            <person name="Skarshewski A."/>
            <person name="Chaumeil P.A."/>
            <person name="Hugenholtz P."/>
        </authorList>
    </citation>
    <scope>NUCLEOTIDE SEQUENCE [LARGE SCALE GENOMIC DNA]</scope>
    <source>
        <strain evidence="8">UBA11621</strain>
        <strain evidence="7">UBA11978</strain>
    </source>
</reference>
<dbReference type="KEGG" id="aaus:EP12_10870"/>
<dbReference type="KEGG" id="aal:EP13_10200"/>
<evidence type="ECO:0000313" key="9">
    <source>
        <dbReference type="Proteomes" id="UP000056090"/>
    </source>
</evidence>
<dbReference type="InterPro" id="IPR018335">
    <property type="entry name" value="Tscrpt_reg_HTH_Crp-type_CS"/>
</dbReference>
<evidence type="ECO:0000313" key="10">
    <source>
        <dbReference type="Proteomes" id="UP000263517"/>
    </source>
</evidence>
<evidence type="ECO:0000256" key="1">
    <source>
        <dbReference type="ARBA" id="ARBA00023015"/>
    </source>
</evidence>
<keyword evidence="9" id="KW-1185">Reference proteome</keyword>
<dbReference type="SUPFAM" id="SSF46785">
    <property type="entry name" value="Winged helix' DNA-binding domain"/>
    <property type="match status" value="1"/>
</dbReference>
<dbReference type="CDD" id="cd00092">
    <property type="entry name" value="HTH_CRP"/>
    <property type="match status" value="1"/>
</dbReference>
<evidence type="ECO:0000313" key="8">
    <source>
        <dbReference type="EMBL" id="HBU51758.1"/>
    </source>
</evidence>
<dbReference type="InterPro" id="IPR018490">
    <property type="entry name" value="cNMP-bd_dom_sf"/>
</dbReference>
<dbReference type="PROSITE" id="PS51063">
    <property type="entry name" value="HTH_CRP_2"/>
    <property type="match status" value="1"/>
</dbReference>
<dbReference type="eggNOG" id="COG0664">
    <property type="taxonomic scope" value="Bacteria"/>
</dbReference>
<dbReference type="PATRIC" id="fig|589873.4.peg.2346"/>
<dbReference type="Proteomes" id="UP000263517">
    <property type="component" value="Unassembled WGS sequence"/>
</dbReference>
<dbReference type="InterPro" id="IPR012318">
    <property type="entry name" value="HTH_CRP"/>
</dbReference>
<dbReference type="EMBL" id="DNAN01000127">
    <property type="protein sequence ID" value="HAW74833.1"/>
    <property type="molecule type" value="Genomic_DNA"/>
</dbReference>
<keyword evidence="2" id="KW-0238">DNA-binding</keyword>
<dbReference type="Gene3D" id="1.10.10.10">
    <property type="entry name" value="Winged helix-like DNA-binding domain superfamily/Winged helix DNA-binding domain"/>
    <property type="match status" value="1"/>
</dbReference>
<evidence type="ECO:0000256" key="2">
    <source>
        <dbReference type="ARBA" id="ARBA00023125"/>
    </source>
</evidence>
<feature type="domain" description="HTH crp-type" evidence="5">
    <location>
        <begin position="155"/>
        <end position="228"/>
    </location>
</feature>
<dbReference type="PANTHER" id="PTHR24567">
    <property type="entry name" value="CRP FAMILY TRANSCRIPTIONAL REGULATORY PROTEIN"/>
    <property type="match status" value="1"/>
</dbReference>
<evidence type="ECO:0000313" key="11">
    <source>
        <dbReference type="Proteomes" id="UP000264779"/>
    </source>
</evidence>
<organism evidence="6 9">
    <name type="scientific">Alteromonas australica</name>
    <dbReference type="NCBI Taxonomy" id="589873"/>
    <lineage>
        <taxon>Bacteria</taxon>
        <taxon>Pseudomonadati</taxon>
        <taxon>Pseudomonadota</taxon>
        <taxon>Gammaproteobacteria</taxon>
        <taxon>Alteromonadales</taxon>
        <taxon>Alteromonadaceae</taxon>
        <taxon>Alteromonas/Salinimonas group</taxon>
        <taxon>Alteromonas</taxon>
    </lineage>
</organism>
<dbReference type="STRING" id="589873.EP12_10870"/>
<dbReference type="SMART" id="SM00100">
    <property type="entry name" value="cNMP"/>
    <property type="match status" value="1"/>
</dbReference>
<dbReference type="SUPFAM" id="SSF51206">
    <property type="entry name" value="cAMP-binding domain-like"/>
    <property type="match status" value="1"/>
</dbReference>
<feature type="domain" description="Cyclic nucleotide-binding" evidence="4">
    <location>
        <begin position="21"/>
        <end position="95"/>
    </location>
</feature>
<reference evidence="6 9" key="1">
    <citation type="submission" date="2014-06" db="EMBL/GenBank/DDBJ databases">
        <title>Genomes of Alteromonas australica, a world apart.</title>
        <authorList>
            <person name="Gonzaga A."/>
            <person name="Lopez-Perez M."/>
            <person name="Rodriguez-Valera F."/>
        </authorList>
    </citation>
    <scope>NUCLEOTIDE SEQUENCE [LARGE SCALE GENOMIC DNA]</scope>
    <source>
        <strain evidence="6 9">H 17</strain>
    </source>
</reference>
<dbReference type="Proteomes" id="UP000056090">
    <property type="component" value="Chromosome"/>
</dbReference>
<sequence>MSKGSEFSIHCQNCSFSHLCLPVALNKTEIESLDDIIERKKPLHKGDALVKNGDVFHSLFAVRTGSFKSFVTNADGEEQITGFHFPGDIIGFDALRSQKHQSYTQALETAMVCELPYETLDEMSVQFPKLRRQIMSFMSAEIKQDHDMIMLLNKRSAEERLLYFLAHLSGRFEERGFSHREFHLTMTRNEIGNYLGLTIETISRLLSRFQKEAIIRVDGKLITILNFDALDSKLQNVTVPTIACTGI</sequence>
<dbReference type="Pfam" id="PF00027">
    <property type="entry name" value="cNMP_binding"/>
    <property type="match status" value="1"/>
</dbReference>
<dbReference type="FunFam" id="1.10.10.10:FF:000028">
    <property type="entry name" value="Fumarate/nitrate reduction transcriptional regulator Fnr"/>
    <property type="match status" value="1"/>
</dbReference>
<dbReference type="Gene3D" id="2.60.120.10">
    <property type="entry name" value="Jelly Rolls"/>
    <property type="match status" value="1"/>
</dbReference>
<dbReference type="GO" id="GO:0005829">
    <property type="term" value="C:cytosol"/>
    <property type="evidence" value="ECO:0007669"/>
    <property type="project" value="TreeGrafter"/>
</dbReference>
<accession>A0A075P6V8</accession>
<dbReference type="Proteomes" id="UP000264779">
    <property type="component" value="Unassembled WGS sequence"/>
</dbReference>
<dbReference type="GO" id="GO:0003700">
    <property type="term" value="F:DNA-binding transcription factor activity"/>
    <property type="evidence" value="ECO:0007669"/>
    <property type="project" value="InterPro"/>
</dbReference>
<dbReference type="PRINTS" id="PR00034">
    <property type="entry name" value="HTHCRP"/>
</dbReference>